<name>A0A6J4RC44_9ACTN</name>
<feature type="compositionally biased region" description="Low complexity" evidence="1">
    <location>
        <begin position="193"/>
        <end position="206"/>
    </location>
</feature>
<feature type="non-terminal residue" evidence="2">
    <location>
        <position position="262"/>
    </location>
</feature>
<feature type="compositionally biased region" description="Basic residues" evidence="1">
    <location>
        <begin position="249"/>
        <end position="262"/>
    </location>
</feature>
<feature type="compositionally biased region" description="Basic and acidic residues" evidence="1">
    <location>
        <begin position="53"/>
        <end position="65"/>
    </location>
</feature>
<organism evidence="2">
    <name type="scientific">uncultured Solirubrobacteraceae bacterium</name>
    <dbReference type="NCBI Taxonomy" id="1162706"/>
    <lineage>
        <taxon>Bacteria</taxon>
        <taxon>Bacillati</taxon>
        <taxon>Actinomycetota</taxon>
        <taxon>Thermoleophilia</taxon>
        <taxon>Solirubrobacterales</taxon>
        <taxon>Solirubrobacteraceae</taxon>
        <taxon>environmental samples</taxon>
    </lineage>
</organism>
<keyword evidence="2" id="KW-0808">Transferase</keyword>
<dbReference type="AlphaFoldDB" id="A0A6J4RC44"/>
<feature type="compositionally biased region" description="Gly residues" evidence="1">
    <location>
        <begin position="66"/>
        <end position="83"/>
    </location>
</feature>
<feature type="compositionally biased region" description="Low complexity" evidence="1">
    <location>
        <begin position="33"/>
        <end position="49"/>
    </location>
</feature>
<protein>
    <submittedName>
        <fullName evidence="2">CDP-diacylglycerol--glycerol-3-phosphate 3-phosphatidyltransferase</fullName>
        <ecNumber evidence="2">2.7.8.5</ecNumber>
    </submittedName>
</protein>
<evidence type="ECO:0000313" key="2">
    <source>
        <dbReference type="EMBL" id="CAA9469973.1"/>
    </source>
</evidence>
<feature type="non-terminal residue" evidence="2">
    <location>
        <position position="1"/>
    </location>
</feature>
<dbReference type="EC" id="2.7.8.5" evidence="2"/>
<feature type="region of interest" description="Disordered" evidence="1">
    <location>
        <begin position="1"/>
        <end position="141"/>
    </location>
</feature>
<dbReference type="GO" id="GO:0008444">
    <property type="term" value="F:CDP-diacylglycerol-glycerol-3-phosphate 3-phosphatidyltransferase activity"/>
    <property type="evidence" value="ECO:0007669"/>
    <property type="project" value="UniProtKB-EC"/>
</dbReference>
<evidence type="ECO:0000256" key="1">
    <source>
        <dbReference type="SAM" id="MobiDB-lite"/>
    </source>
</evidence>
<feature type="compositionally biased region" description="Low complexity" evidence="1">
    <location>
        <begin position="84"/>
        <end position="94"/>
    </location>
</feature>
<dbReference type="EMBL" id="CADCVJ010000082">
    <property type="protein sequence ID" value="CAA9469973.1"/>
    <property type="molecule type" value="Genomic_DNA"/>
</dbReference>
<proteinExistence type="predicted"/>
<feature type="compositionally biased region" description="Low complexity" evidence="1">
    <location>
        <begin position="231"/>
        <end position="243"/>
    </location>
</feature>
<reference evidence="2" key="1">
    <citation type="submission" date="2020-02" db="EMBL/GenBank/DDBJ databases">
        <authorList>
            <person name="Meier V. D."/>
        </authorList>
    </citation>
    <scope>NUCLEOTIDE SEQUENCE</scope>
    <source>
        <strain evidence="2">AVDCRST_MAG38</strain>
    </source>
</reference>
<gene>
    <name evidence="2" type="ORF">AVDCRST_MAG38-1219</name>
</gene>
<feature type="region of interest" description="Disordered" evidence="1">
    <location>
        <begin position="193"/>
        <end position="262"/>
    </location>
</feature>
<feature type="compositionally biased region" description="Basic and acidic residues" evidence="1">
    <location>
        <begin position="119"/>
        <end position="130"/>
    </location>
</feature>
<feature type="compositionally biased region" description="Basic residues" evidence="1">
    <location>
        <begin position="217"/>
        <end position="228"/>
    </location>
</feature>
<accession>A0A6J4RC44</accession>
<sequence length="262" mass="27339">GRLHADSSGGRAARRDPAARPARSQLRRALGRPPLHAPALAVPDPAADPDAAEPERGDVADDRRGAGGGGGAQLPGPVDGPGGLRLHPGAAAARLLRRRARALARDQLPGRHLPRPRGPLRDRGRAADRARRARRRGLGLDRRLDDARLGHLGAGAAQDVAVGARARLARGGRPAAAAGHRRGRRPARVRTAQAAAGARLRPLLPRLRGDGGDHPGVGRRRRRRRRGRPGGQPRPRGAAAAAGGDHGRRAAGGHPHVRPPAL</sequence>